<gene>
    <name evidence="1" type="ORF">SDC9_144409</name>
</gene>
<name>A0A645E6P9_9ZZZZ</name>
<dbReference type="AlphaFoldDB" id="A0A645E6P9"/>
<dbReference type="EMBL" id="VSSQ01043542">
    <property type="protein sequence ID" value="MPM97236.1"/>
    <property type="molecule type" value="Genomic_DNA"/>
</dbReference>
<sequence>MPKHLVETMLELGDELGVEVFIMSPSSKKFVLEARDSKHFKRDREWSKSKNPFTY</sequence>
<comment type="caution">
    <text evidence="1">The sequence shown here is derived from an EMBL/GenBank/DDBJ whole genome shotgun (WGS) entry which is preliminary data.</text>
</comment>
<reference evidence="1" key="1">
    <citation type="submission" date="2019-08" db="EMBL/GenBank/DDBJ databases">
        <authorList>
            <person name="Kucharzyk K."/>
            <person name="Murdoch R.W."/>
            <person name="Higgins S."/>
            <person name="Loffler F."/>
        </authorList>
    </citation>
    <scope>NUCLEOTIDE SEQUENCE</scope>
</reference>
<accession>A0A645E6P9</accession>
<proteinExistence type="predicted"/>
<organism evidence="1">
    <name type="scientific">bioreactor metagenome</name>
    <dbReference type="NCBI Taxonomy" id="1076179"/>
    <lineage>
        <taxon>unclassified sequences</taxon>
        <taxon>metagenomes</taxon>
        <taxon>ecological metagenomes</taxon>
    </lineage>
</organism>
<evidence type="ECO:0000313" key="1">
    <source>
        <dbReference type="EMBL" id="MPM97236.1"/>
    </source>
</evidence>
<protein>
    <submittedName>
        <fullName evidence="1">Uncharacterized protein</fullName>
    </submittedName>
</protein>